<evidence type="ECO:0000313" key="1">
    <source>
        <dbReference type="EMBL" id="PPS05089.1"/>
    </source>
</evidence>
<sequence length="334" mass="37616">MAQMQASTIEQIAQLKAKAASREAQAKKNERYGRGQYGIDERYRRIAGPKEISIYACRATSKSNEEFIIHGSPWALEGGFVGLPIELQLPEVRETIARVIGEEFSSKVEVDQSYSIGIDLIKVHSCLGGKGCWDQGQQWSNFLKELQSENEEALDVAPIRISSPNLVLNVNKIESNGSEASIKRDEAQSGEEHVFKEELRQHNGFSIEYGNLTNDQTIRSLPYTEGELFLANRRLINESTIDVLGQEQILKDLNFVSLYQKDLCKFVLMINEFDFMIHGRKNEVIDRTVIQNSNEDIGNKNNANVKAKENMITGIENLLCEVNPKGDIDECSKV</sequence>
<reference evidence="1 2" key="1">
    <citation type="submission" date="2015-01" db="EMBL/GenBank/DDBJ databases">
        <title>Genome of allotetraploid Gossypium barbadense reveals genomic plasticity and fiber elongation in cotton evolution.</title>
        <authorList>
            <person name="Chen X."/>
            <person name="Liu X."/>
            <person name="Zhao B."/>
            <person name="Zheng H."/>
            <person name="Hu Y."/>
            <person name="Lu G."/>
            <person name="Yang C."/>
            <person name="Chen J."/>
            <person name="Shan C."/>
            <person name="Zhang L."/>
            <person name="Zhou Y."/>
            <person name="Wang L."/>
            <person name="Guo W."/>
            <person name="Bai Y."/>
            <person name="Ruan J."/>
            <person name="Shangguan X."/>
            <person name="Mao Y."/>
            <person name="Jiang J."/>
            <person name="Zhu Y."/>
            <person name="Lei J."/>
            <person name="Kang H."/>
            <person name="Chen S."/>
            <person name="He X."/>
            <person name="Wang R."/>
            <person name="Wang Y."/>
            <person name="Chen J."/>
            <person name="Wang L."/>
            <person name="Yu S."/>
            <person name="Wang B."/>
            <person name="Wei J."/>
            <person name="Song S."/>
            <person name="Lu X."/>
            <person name="Gao Z."/>
            <person name="Gu W."/>
            <person name="Deng X."/>
            <person name="Ma D."/>
            <person name="Wang S."/>
            <person name="Liang W."/>
            <person name="Fang L."/>
            <person name="Cai C."/>
            <person name="Zhu X."/>
            <person name="Zhou B."/>
            <person name="Zhang Y."/>
            <person name="Chen Z."/>
            <person name="Xu S."/>
            <person name="Zhu R."/>
            <person name="Wang S."/>
            <person name="Zhang T."/>
            <person name="Zhao G."/>
        </authorList>
    </citation>
    <scope>NUCLEOTIDE SEQUENCE [LARGE SCALE GENOMIC DNA]</scope>
    <source>
        <strain evidence="2">cv. Xinhai21</strain>
        <tissue evidence="1">Leaf</tissue>
    </source>
</reference>
<evidence type="ECO:0000313" key="2">
    <source>
        <dbReference type="Proteomes" id="UP000239757"/>
    </source>
</evidence>
<dbReference type="EMBL" id="KZ664504">
    <property type="protein sequence ID" value="PPS05089.1"/>
    <property type="molecule type" value="Genomic_DNA"/>
</dbReference>
<name>A0A2P5XP08_GOSBA</name>
<dbReference type="AlphaFoldDB" id="A0A2P5XP08"/>
<dbReference type="Proteomes" id="UP000239757">
    <property type="component" value="Unassembled WGS sequence"/>
</dbReference>
<proteinExistence type="predicted"/>
<gene>
    <name evidence="1" type="ORF">GOBAR_AA15559</name>
</gene>
<accession>A0A2P5XP08</accession>
<organism evidence="1 2">
    <name type="scientific">Gossypium barbadense</name>
    <name type="common">Sea Island cotton</name>
    <name type="synonym">Hibiscus barbadensis</name>
    <dbReference type="NCBI Taxonomy" id="3634"/>
    <lineage>
        <taxon>Eukaryota</taxon>
        <taxon>Viridiplantae</taxon>
        <taxon>Streptophyta</taxon>
        <taxon>Embryophyta</taxon>
        <taxon>Tracheophyta</taxon>
        <taxon>Spermatophyta</taxon>
        <taxon>Magnoliopsida</taxon>
        <taxon>eudicotyledons</taxon>
        <taxon>Gunneridae</taxon>
        <taxon>Pentapetalae</taxon>
        <taxon>rosids</taxon>
        <taxon>malvids</taxon>
        <taxon>Malvales</taxon>
        <taxon>Malvaceae</taxon>
        <taxon>Malvoideae</taxon>
        <taxon>Gossypium</taxon>
    </lineage>
</organism>
<protein>
    <submittedName>
        <fullName evidence="1">Uncharacterized protein</fullName>
    </submittedName>
</protein>